<dbReference type="PROSITE" id="PS51037">
    <property type="entry name" value="YEATS"/>
    <property type="match status" value="1"/>
</dbReference>
<comment type="caution">
    <text evidence="15">The sequence shown here is derived from an EMBL/GenBank/DDBJ whole genome shotgun (WGS) entry which is preliminary data.</text>
</comment>
<evidence type="ECO:0000256" key="9">
    <source>
        <dbReference type="ARBA" id="ARBA00057736"/>
    </source>
</evidence>
<evidence type="ECO:0000256" key="13">
    <source>
        <dbReference type="SAM" id="Coils"/>
    </source>
</evidence>
<evidence type="ECO:0000256" key="7">
    <source>
        <dbReference type="ARBA" id="ARBA00023163"/>
    </source>
</evidence>
<evidence type="ECO:0000256" key="5">
    <source>
        <dbReference type="ARBA" id="ARBA00023015"/>
    </source>
</evidence>
<evidence type="ECO:0000256" key="8">
    <source>
        <dbReference type="ARBA" id="ARBA00023242"/>
    </source>
</evidence>
<dbReference type="Gene3D" id="2.60.40.1970">
    <property type="entry name" value="YEATS domain"/>
    <property type="match status" value="1"/>
</dbReference>
<keyword evidence="6 13" id="KW-0175">Coiled coil</keyword>
<keyword evidence="7" id="KW-0804">Transcription</keyword>
<dbReference type="OrthoDB" id="16041at2759"/>
<accession>A0A6A4VPZ5</accession>
<evidence type="ECO:0000256" key="4">
    <source>
        <dbReference type="ARBA" id="ARBA00022853"/>
    </source>
</evidence>
<sequence>MSESQDSVEGSGRMKGVTVVKPIVYGNLARPFGKKREEDGHTHQWTVYAKPYNNEDMSVYVKKVQFKLHDSYPNATRVVSKPPYEVTETGWGEFEVVIKIYFEDPNERPVTLYHVLKLFPSSGAPAPVVMGPLKTLVCEYYDEMIFQEPSLMMQQLLTSTRQITLGPYKHETDFEEKRQKTEAAINSARDKVKREIDDLRDKLKLAKETIARFRSEIEKSQAVH</sequence>
<dbReference type="FunFam" id="2.60.40.1970:FF:000002">
    <property type="entry name" value="YEATS domain-containing protein 4"/>
    <property type="match status" value="1"/>
</dbReference>
<dbReference type="EMBL" id="VIIS01001742">
    <property type="protein sequence ID" value="KAF0293491.1"/>
    <property type="molecule type" value="Genomic_DNA"/>
</dbReference>
<feature type="coiled-coil region" evidence="13">
    <location>
        <begin position="171"/>
        <end position="223"/>
    </location>
</feature>
<dbReference type="GO" id="GO:0006355">
    <property type="term" value="P:regulation of DNA-templated transcription"/>
    <property type="evidence" value="ECO:0007669"/>
    <property type="project" value="InterPro"/>
</dbReference>
<gene>
    <name evidence="15" type="primary">YEATS4_1</name>
    <name evidence="15" type="ORF">FJT64_000827</name>
</gene>
<keyword evidence="2" id="KW-0341">Growth regulation</keyword>
<comment type="subcellular location">
    <subcellularLocation>
        <location evidence="12">Nucleus</location>
    </subcellularLocation>
</comment>
<dbReference type="InterPro" id="IPR055129">
    <property type="entry name" value="YEATS_dom"/>
</dbReference>
<dbReference type="GO" id="GO:0005654">
    <property type="term" value="C:nucleoplasm"/>
    <property type="evidence" value="ECO:0007669"/>
    <property type="project" value="UniProtKB-ARBA"/>
</dbReference>
<protein>
    <recommendedName>
        <fullName evidence="11">YEATS domain-containing protein 4</fullName>
    </recommendedName>
</protein>
<feature type="domain" description="YEATS" evidence="14">
    <location>
        <begin position="13"/>
        <end position="160"/>
    </location>
</feature>
<comment type="function">
    <text evidence="9">Chromatin reader component of the NuA4 histone acetyltransferase (HAT) complex, a complex involved in transcriptional activation of select genes principally by acetylation of nucleosomal histones H4 and H2A. Specifically recognizes and binds acylated histone H3, with a preference for histone H3 diacetylated at 'Lys-18' and 'Lys-27' (H3K18ac and H3K27ac) or histone H3 diacetylated at 'Lys-14' and 'Lys-27' (H3K14ac and H3K27ac). Also able to recognize and bind crotonylated histone H3. May also recognize and bind histone H3 succinylated at 'Lys-122' (H3K122succ); additional evidences are however required to confirm this result in vivo. Plays a key role in histone variant H2AZ1/H2A.Z deposition into specific chromatin regions: recognizes and binds H3K14ac and H3K27ac on the promoters of actively transcribed genes and recruits NuA4-related complex to deposit H2AZ1/H2A.Z. H2AZ1/H2A.Z deposition is required for maintenance of embryonic stem cell.</text>
</comment>
<evidence type="ECO:0000256" key="3">
    <source>
        <dbReference type="ARBA" id="ARBA00022843"/>
    </source>
</evidence>
<evidence type="ECO:0000313" key="15">
    <source>
        <dbReference type="EMBL" id="KAF0293490.1"/>
    </source>
</evidence>
<evidence type="ECO:0000256" key="1">
    <source>
        <dbReference type="ARBA" id="ARBA00022499"/>
    </source>
</evidence>
<evidence type="ECO:0000313" key="16">
    <source>
        <dbReference type="Proteomes" id="UP000440578"/>
    </source>
</evidence>
<keyword evidence="16" id="KW-1185">Reference proteome</keyword>
<evidence type="ECO:0000256" key="6">
    <source>
        <dbReference type="ARBA" id="ARBA00023054"/>
    </source>
</evidence>
<name>A0A6A4VPZ5_AMPAM</name>
<evidence type="ECO:0000256" key="11">
    <source>
        <dbReference type="ARBA" id="ARBA00068331"/>
    </source>
</evidence>
<keyword evidence="1" id="KW-1017">Isopeptide bond</keyword>
<evidence type="ECO:0000256" key="10">
    <source>
        <dbReference type="ARBA" id="ARBA00064752"/>
    </source>
</evidence>
<dbReference type="GO" id="GO:0006325">
    <property type="term" value="P:chromatin organization"/>
    <property type="evidence" value="ECO:0007669"/>
    <property type="project" value="UniProtKB-KW"/>
</dbReference>
<keyword evidence="4" id="KW-0156">Chromatin regulator</keyword>
<dbReference type="Pfam" id="PF03366">
    <property type="entry name" value="YEATS"/>
    <property type="match status" value="1"/>
</dbReference>
<keyword evidence="8 12" id="KW-0539">Nucleus</keyword>
<dbReference type="InterPro" id="IPR038704">
    <property type="entry name" value="YEAST_sf"/>
</dbReference>
<dbReference type="EMBL" id="VIIS01001742">
    <property type="protein sequence ID" value="KAF0293490.1"/>
    <property type="molecule type" value="Genomic_DNA"/>
</dbReference>
<comment type="subunit">
    <text evidence="10">Component of numerous complexes with chromatin remodeling and histone acetyltransferase activity. Component of the NuA4 histone acetyltransferase complex which contains the catalytic subunit KAT5/TIP60 and the subunits EP400, TRRAP/PAF400, BRD8/SMAP, EPC1, DMAP1/DNMAP1, RUVBL1/TIP49, RUVBL2, ING3, actin, ACTL6A/BAF53A, MORF4L1/MRG15, MORF4L2/MRGX, MRGBP, YEATS4/GAS41, VPS72/YL1 and MEAF6. The NuA4 complex interacts with MYC and the adenovirus E1A protein. Component of a NuA4-related complex which contains EP400, TRRAP/PAF400, SRCAP, BRD8/SMAP, EPC1, DMAP1/DNMAP1, RUVBL1/TIP49, RUVBL2, actin, ACTL6A/BAF53A, VPS72 and YEATS4/GAS41. Interacts with MLLT10/AF10. Also interacts with the SWI/SNF component SMARCB1/BAF47, TACC1 and TACC2, and the nuclear matrix protein NUMA1.</text>
</comment>
<evidence type="ECO:0000259" key="14">
    <source>
        <dbReference type="PROSITE" id="PS51037"/>
    </source>
</evidence>
<proteinExistence type="predicted"/>
<dbReference type="PANTHER" id="PTHR47573:SF1">
    <property type="entry name" value="PROTEIN AF-9 HOMOLOG"/>
    <property type="match status" value="1"/>
</dbReference>
<organism evidence="15 16">
    <name type="scientific">Amphibalanus amphitrite</name>
    <name type="common">Striped barnacle</name>
    <name type="synonym">Balanus amphitrite</name>
    <dbReference type="NCBI Taxonomy" id="1232801"/>
    <lineage>
        <taxon>Eukaryota</taxon>
        <taxon>Metazoa</taxon>
        <taxon>Ecdysozoa</taxon>
        <taxon>Arthropoda</taxon>
        <taxon>Crustacea</taxon>
        <taxon>Multicrustacea</taxon>
        <taxon>Cirripedia</taxon>
        <taxon>Thoracica</taxon>
        <taxon>Thoracicalcarea</taxon>
        <taxon>Balanomorpha</taxon>
        <taxon>Balanoidea</taxon>
        <taxon>Balanidae</taxon>
        <taxon>Amphibalaninae</taxon>
        <taxon>Amphibalanus</taxon>
    </lineage>
</organism>
<evidence type="ECO:0000256" key="12">
    <source>
        <dbReference type="PROSITE-ProRule" id="PRU00376"/>
    </source>
</evidence>
<dbReference type="CDD" id="cd16909">
    <property type="entry name" value="YEATS_GAS41_like"/>
    <property type="match status" value="1"/>
</dbReference>
<evidence type="ECO:0000256" key="2">
    <source>
        <dbReference type="ARBA" id="ARBA00022604"/>
    </source>
</evidence>
<keyword evidence="3" id="KW-0832">Ubl conjugation</keyword>
<reference evidence="15 16" key="1">
    <citation type="submission" date="2019-07" db="EMBL/GenBank/DDBJ databases">
        <title>Draft genome assembly of a fouling barnacle, Amphibalanus amphitrite (Darwin, 1854): The first reference genome for Thecostraca.</title>
        <authorList>
            <person name="Kim W."/>
        </authorList>
    </citation>
    <scope>NUCLEOTIDE SEQUENCE [LARGE SCALE GENOMIC DNA]</scope>
    <source>
        <strain evidence="15">SNU_AA5</strain>
        <tissue evidence="15">Soma without cirri and trophi</tissue>
    </source>
</reference>
<dbReference type="PANTHER" id="PTHR47573">
    <property type="entry name" value="PROTEIN AF-9 HOMOLOG"/>
    <property type="match status" value="1"/>
</dbReference>
<dbReference type="Proteomes" id="UP000440578">
    <property type="component" value="Unassembled WGS sequence"/>
</dbReference>
<keyword evidence="5" id="KW-0805">Transcription regulation</keyword>
<dbReference type="InterPro" id="IPR005033">
    <property type="entry name" value="YEATS"/>
</dbReference>
<dbReference type="AlphaFoldDB" id="A0A6A4VPZ5"/>